<dbReference type="PANTHER" id="PTHR32009:SF115">
    <property type="entry name" value="RPP1-LIKE DISEASE RESISTANCE PROTEIN-RELATED"/>
    <property type="match status" value="1"/>
</dbReference>
<gene>
    <name evidence="4" type="primary">BnaC09g11640D</name>
    <name evidence="3" type="ORF">DARMORV10_C09P16790.1</name>
    <name evidence="4" type="ORF">GSBRNA2T00032788001</name>
</gene>
<proteinExistence type="predicted"/>
<reference evidence="3" key="3">
    <citation type="submission" date="2021-01" db="EMBL/GenBank/DDBJ databases">
        <authorList>
            <consortium name="Genoscope - CEA"/>
            <person name="William W."/>
        </authorList>
    </citation>
    <scope>NUCLEOTIDE SEQUENCE</scope>
</reference>
<dbReference type="EMBL" id="LK032176">
    <property type="protein sequence ID" value="CDY25539.1"/>
    <property type="molecule type" value="Genomic_DNA"/>
</dbReference>
<dbReference type="AlphaFoldDB" id="A0A078GJY5"/>
<name>A0A078GJY5_BRANA</name>
<sequence>MASSSSFTSRNYSYNVFPSFDGPDVRKTLLSHMRDQFKRNGITMFDDQEIERCLTISPSLTEAIRESRISIVILSKKYASSIWCLDELVEILKCKETIGQIVMTIFLLKPKEKPNLMSF</sequence>
<dbReference type="InterPro" id="IPR000157">
    <property type="entry name" value="TIR_dom"/>
</dbReference>
<dbReference type="Proteomes" id="UP000028999">
    <property type="component" value="Unassembled WGS sequence"/>
</dbReference>
<dbReference type="InterPro" id="IPR035897">
    <property type="entry name" value="Toll_tir_struct_dom_sf"/>
</dbReference>
<dbReference type="GO" id="GO:0005634">
    <property type="term" value="C:nucleus"/>
    <property type="evidence" value="ECO:0000318"/>
    <property type="project" value="GO_Central"/>
</dbReference>
<dbReference type="Proteomes" id="UP001295469">
    <property type="component" value="Chromosome C09"/>
</dbReference>
<dbReference type="Gramene" id="CDY25539">
    <property type="protein sequence ID" value="CDY25539"/>
    <property type="gene ID" value="GSBRNA2T00032788001"/>
</dbReference>
<evidence type="ECO:0000313" key="4">
    <source>
        <dbReference type="EMBL" id="CDY25539.1"/>
    </source>
</evidence>
<dbReference type="PANTHER" id="PTHR32009">
    <property type="entry name" value="TMV RESISTANCE PROTEIN N-LIKE"/>
    <property type="match status" value="1"/>
</dbReference>
<dbReference type="PROSITE" id="PS50104">
    <property type="entry name" value="TIR"/>
    <property type="match status" value="1"/>
</dbReference>
<dbReference type="GO" id="GO:0007165">
    <property type="term" value="P:signal transduction"/>
    <property type="evidence" value="ECO:0000318"/>
    <property type="project" value="GO_Central"/>
</dbReference>
<evidence type="ECO:0000313" key="5">
    <source>
        <dbReference type="Proteomes" id="UP000028999"/>
    </source>
</evidence>
<reference evidence="4" key="2">
    <citation type="submission" date="2014-06" db="EMBL/GenBank/DDBJ databases">
        <authorList>
            <person name="Genoscope - CEA"/>
        </authorList>
    </citation>
    <scope>NUCLEOTIDE SEQUENCE</scope>
</reference>
<evidence type="ECO:0000313" key="3">
    <source>
        <dbReference type="EMBL" id="CAF1720562.1"/>
    </source>
</evidence>
<dbReference type="SMART" id="SM00255">
    <property type="entry name" value="TIR"/>
    <property type="match status" value="1"/>
</dbReference>
<accession>A0A078GJY5</accession>
<protein>
    <submittedName>
        <fullName evidence="3">(rape) hypothetical protein</fullName>
    </submittedName>
    <submittedName>
        <fullName evidence="4">BnaC09g11640D protein</fullName>
    </submittedName>
</protein>
<dbReference type="Pfam" id="PF01582">
    <property type="entry name" value="TIR"/>
    <property type="match status" value="1"/>
</dbReference>
<dbReference type="SMR" id="A0A078GJY5"/>
<reference evidence="4 5" key="1">
    <citation type="journal article" date="2014" name="Science">
        <title>Plant genetics. Early allopolyploid evolution in the post-Neolithic Brassica napus oilseed genome.</title>
        <authorList>
            <person name="Chalhoub B."/>
            <person name="Denoeud F."/>
            <person name="Liu S."/>
            <person name="Parkin I.A."/>
            <person name="Tang H."/>
            <person name="Wang X."/>
            <person name="Chiquet J."/>
            <person name="Belcram H."/>
            <person name="Tong C."/>
            <person name="Samans B."/>
            <person name="Correa M."/>
            <person name="Da Silva C."/>
            <person name="Just J."/>
            <person name="Falentin C."/>
            <person name="Koh C.S."/>
            <person name="Le Clainche I."/>
            <person name="Bernard M."/>
            <person name="Bento P."/>
            <person name="Noel B."/>
            <person name="Labadie K."/>
            <person name="Alberti A."/>
            <person name="Charles M."/>
            <person name="Arnaud D."/>
            <person name="Guo H."/>
            <person name="Daviaud C."/>
            <person name="Alamery S."/>
            <person name="Jabbari K."/>
            <person name="Zhao M."/>
            <person name="Edger P.P."/>
            <person name="Chelaifa H."/>
            <person name="Tack D."/>
            <person name="Lassalle G."/>
            <person name="Mestiri I."/>
            <person name="Schnel N."/>
            <person name="Le Paslier M.C."/>
            <person name="Fan G."/>
            <person name="Renault V."/>
            <person name="Bayer P.E."/>
            <person name="Golicz A.A."/>
            <person name="Manoli S."/>
            <person name="Lee T.H."/>
            <person name="Thi V.H."/>
            <person name="Chalabi S."/>
            <person name="Hu Q."/>
            <person name="Fan C."/>
            <person name="Tollenaere R."/>
            <person name="Lu Y."/>
            <person name="Battail C."/>
            <person name="Shen J."/>
            <person name="Sidebottom C.H."/>
            <person name="Wang X."/>
            <person name="Canaguier A."/>
            <person name="Chauveau A."/>
            <person name="Berard A."/>
            <person name="Deniot G."/>
            <person name="Guan M."/>
            <person name="Liu Z."/>
            <person name="Sun F."/>
            <person name="Lim Y.P."/>
            <person name="Lyons E."/>
            <person name="Town C.D."/>
            <person name="Bancroft I."/>
            <person name="Wang X."/>
            <person name="Meng J."/>
            <person name="Ma J."/>
            <person name="Pires J.C."/>
            <person name="King G.J."/>
            <person name="Brunel D."/>
            <person name="Delourme R."/>
            <person name="Renard M."/>
            <person name="Aury J.M."/>
            <person name="Adams K.L."/>
            <person name="Batley J."/>
            <person name="Snowdon R.J."/>
            <person name="Tost J."/>
            <person name="Edwards D."/>
            <person name="Zhou Y."/>
            <person name="Hua W."/>
            <person name="Sharpe A.G."/>
            <person name="Paterson A.H."/>
            <person name="Guan C."/>
            <person name="Wincker P."/>
        </authorList>
    </citation>
    <scope>NUCLEOTIDE SEQUENCE [LARGE SCALE GENOMIC DNA]</scope>
    <source>
        <strain evidence="5">cv. Darmor-bzh</strain>
    </source>
</reference>
<keyword evidence="1" id="KW-0520">NAD</keyword>
<dbReference type="EMBL" id="HG994373">
    <property type="protein sequence ID" value="CAF1720562.1"/>
    <property type="molecule type" value="Genomic_DNA"/>
</dbReference>
<dbReference type="OMA" id="AYANSTW"/>
<keyword evidence="5" id="KW-1185">Reference proteome</keyword>
<dbReference type="PaxDb" id="3708-A0A078GJY5"/>
<evidence type="ECO:0000259" key="2">
    <source>
        <dbReference type="PROSITE" id="PS50104"/>
    </source>
</evidence>
<feature type="domain" description="TIR" evidence="2">
    <location>
        <begin position="12"/>
        <end position="119"/>
    </location>
</feature>
<dbReference type="Gene3D" id="3.40.50.10140">
    <property type="entry name" value="Toll/interleukin-1 receptor homology (TIR) domain"/>
    <property type="match status" value="1"/>
</dbReference>
<dbReference type="SUPFAM" id="SSF52200">
    <property type="entry name" value="Toll/Interleukin receptor TIR domain"/>
    <property type="match status" value="1"/>
</dbReference>
<organism evidence="4 5">
    <name type="scientific">Brassica napus</name>
    <name type="common">Rape</name>
    <dbReference type="NCBI Taxonomy" id="3708"/>
    <lineage>
        <taxon>Eukaryota</taxon>
        <taxon>Viridiplantae</taxon>
        <taxon>Streptophyta</taxon>
        <taxon>Embryophyta</taxon>
        <taxon>Tracheophyta</taxon>
        <taxon>Spermatophyta</taxon>
        <taxon>Magnoliopsida</taxon>
        <taxon>eudicotyledons</taxon>
        <taxon>Gunneridae</taxon>
        <taxon>Pentapetalae</taxon>
        <taxon>rosids</taxon>
        <taxon>malvids</taxon>
        <taxon>Brassicales</taxon>
        <taxon>Brassicaceae</taxon>
        <taxon>Brassiceae</taxon>
        <taxon>Brassica</taxon>
    </lineage>
</organism>
<evidence type="ECO:0000256" key="1">
    <source>
        <dbReference type="ARBA" id="ARBA00023027"/>
    </source>
</evidence>